<proteinExistence type="predicted"/>
<dbReference type="EMBL" id="JAHRHJ020000001">
    <property type="protein sequence ID" value="KAH9329280.1"/>
    <property type="molecule type" value="Genomic_DNA"/>
</dbReference>
<feature type="non-terminal residue" evidence="1">
    <location>
        <position position="1"/>
    </location>
</feature>
<comment type="caution">
    <text evidence="1">The sequence shown here is derived from an EMBL/GenBank/DDBJ whole genome shotgun (WGS) entry which is preliminary data.</text>
</comment>
<accession>A0AA38GZC4</accession>
<protein>
    <submittedName>
        <fullName evidence="1">Uncharacterized protein</fullName>
    </submittedName>
</protein>
<dbReference type="Proteomes" id="UP000824469">
    <property type="component" value="Unassembled WGS sequence"/>
</dbReference>
<dbReference type="AlphaFoldDB" id="A0AA38GZC4"/>
<organism evidence="1 2">
    <name type="scientific">Taxus chinensis</name>
    <name type="common">Chinese yew</name>
    <name type="synonym">Taxus wallichiana var. chinensis</name>
    <dbReference type="NCBI Taxonomy" id="29808"/>
    <lineage>
        <taxon>Eukaryota</taxon>
        <taxon>Viridiplantae</taxon>
        <taxon>Streptophyta</taxon>
        <taxon>Embryophyta</taxon>
        <taxon>Tracheophyta</taxon>
        <taxon>Spermatophyta</taxon>
        <taxon>Pinopsida</taxon>
        <taxon>Pinidae</taxon>
        <taxon>Conifers II</taxon>
        <taxon>Cupressales</taxon>
        <taxon>Taxaceae</taxon>
        <taxon>Taxus</taxon>
    </lineage>
</organism>
<gene>
    <name evidence="1" type="ORF">KI387_001388</name>
</gene>
<name>A0AA38GZC4_TAXCH</name>
<evidence type="ECO:0000313" key="2">
    <source>
        <dbReference type="Proteomes" id="UP000824469"/>
    </source>
</evidence>
<keyword evidence="2" id="KW-1185">Reference proteome</keyword>
<evidence type="ECO:0000313" key="1">
    <source>
        <dbReference type="EMBL" id="KAH9329280.1"/>
    </source>
</evidence>
<sequence length="93" mass="10671">DTSSWVECEIRKRKRVVKAINIDYDALFKLSNDVIPKKRKEFSRIMADGDGTKFVDLAIQQAEKEHNAMTPAEYEVSRLGLGKYTLESDMEMA</sequence>
<reference evidence="1 2" key="1">
    <citation type="journal article" date="2021" name="Nat. Plants">
        <title>The Taxus genome provides insights into paclitaxel biosynthesis.</title>
        <authorList>
            <person name="Xiong X."/>
            <person name="Gou J."/>
            <person name="Liao Q."/>
            <person name="Li Y."/>
            <person name="Zhou Q."/>
            <person name="Bi G."/>
            <person name="Li C."/>
            <person name="Du R."/>
            <person name="Wang X."/>
            <person name="Sun T."/>
            <person name="Guo L."/>
            <person name="Liang H."/>
            <person name="Lu P."/>
            <person name="Wu Y."/>
            <person name="Zhang Z."/>
            <person name="Ro D.K."/>
            <person name="Shang Y."/>
            <person name="Huang S."/>
            <person name="Yan J."/>
        </authorList>
    </citation>
    <scope>NUCLEOTIDE SEQUENCE [LARGE SCALE GENOMIC DNA]</scope>
    <source>
        <strain evidence="1">Ta-2019</strain>
    </source>
</reference>